<sequence length="44" mass="5353">MYCMQDGYYVSCKSTMYVKTKERHIVCFTCQRMKGLIKYINKFI</sequence>
<organism evidence="1">
    <name type="scientific">Lepeophtheirus salmonis</name>
    <name type="common">Salmon louse</name>
    <name type="synonym">Caligus salmonis</name>
    <dbReference type="NCBI Taxonomy" id="72036"/>
    <lineage>
        <taxon>Eukaryota</taxon>
        <taxon>Metazoa</taxon>
        <taxon>Ecdysozoa</taxon>
        <taxon>Arthropoda</taxon>
        <taxon>Crustacea</taxon>
        <taxon>Multicrustacea</taxon>
        <taxon>Hexanauplia</taxon>
        <taxon>Copepoda</taxon>
        <taxon>Siphonostomatoida</taxon>
        <taxon>Caligidae</taxon>
        <taxon>Lepeophtheirus</taxon>
    </lineage>
</organism>
<reference evidence="1" key="1">
    <citation type="submission" date="2014-05" db="EMBL/GenBank/DDBJ databases">
        <authorList>
            <person name="Chronopoulou M."/>
        </authorList>
    </citation>
    <scope>NUCLEOTIDE SEQUENCE</scope>
    <source>
        <tissue evidence="1">Whole organism</tissue>
    </source>
</reference>
<protein>
    <submittedName>
        <fullName evidence="1">Uncharacterized protein</fullName>
    </submittedName>
</protein>
<proteinExistence type="predicted"/>
<accession>A0A0K2VK63</accession>
<dbReference type="EMBL" id="HACA01033246">
    <property type="protein sequence ID" value="CDW50607.1"/>
    <property type="molecule type" value="Transcribed_RNA"/>
</dbReference>
<name>A0A0K2VK63_LEPSM</name>
<dbReference type="AlphaFoldDB" id="A0A0K2VK63"/>
<evidence type="ECO:0000313" key="1">
    <source>
        <dbReference type="EMBL" id="CDW50607.1"/>
    </source>
</evidence>